<evidence type="ECO:0008006" key="3">
    <source>
        <dbReference type="Google" id="ProtNLM"/>
    </source>
</evidence>
<reference evidence="1 2" key="1">
    <citation type="submission" date="2018-11" db="EMBL/GenBank/DDBJ databases">
        <title>Draft genome sequence of Cellulomonas takizawaensis strain TKZ-21.</title>
        <authorList>
            <person name="Yamamura H."/>
            <person name="Hayashi T."/>
            <person name="Hamada M."/>
            <person name="Serisawa Y."/>
            <person name="Matsuyama K."/>
            <person name="Nakagawa Y."/>
            <person name="Otoguro M."/>
            <person name="Yanagida F."/>
            <person name="Hayakawa M."/>
        </authorList>
    </citation>
    <scope>NUCLEOTIDE SEQUENCE [LARGE SCALE GENOMIC DNA]</scope>
    <source>
        <strain evidence="1 2">TKZ-21</strain>
    </source>
</reference>
<accession>A0A401UZL4</accession>
<evidence type="ECO:0000313" key="1">
    <source>
        <dbReference type="EMBL" id="GCD19990.1"/>
    </source>
</evidence>
<keyword evidence="2" id="KW-1185">Reference proteome</keyword>
<organism evidence="1 2">
    <name type="scientific">Cellulomonas algicola</name>
    <dbReference type="NCBI Taxonomy" id="2071633"/>
    <lineage>
        <taxon>Bacteria</taxon>
        <taxon>Bacillati</taxon>
        <taxon>Actinomycetota</taxon>
        <taxon>Actinomycetes</taxon>
        <taxon>Micrococcales</taxon>
        <taxon>Cellulomonadaceae</taxon>
        <taxon>Cellulomonas</taxon>
    </lineage>
</organism>
<gene>
    <name evidence="1" type="ORF">CTKZ_15520</name>
</gene>
<dbReference type="OrthoDB" id="5171895at2"/>
<proteinExistence type="predicted"/>
<comment type="caution">
    <text evidence="1">The sequence shown here is derived from an EMBL/GenBank/DDBJ whole genome shotgun (WGS) entry which is preliminary data.</text>
</comment>
<dbReference type="AlphaFoldDB" id="A0A401UZL4"/>
<dbReference type="EMBL" id="BHYL01000108">
    <property type="protein sequence ID" value="GCD19990.1"/>
    <property type="molecule type" value="Genomic_DNA"/>
</dbReference>
<protein>
    <recommendedName>
        <fullName evidence="3">Heavy metal transporter</fullName>
    </recommendedName>
</protein>
<sequence>MAGRRPRRHRGRRAGCLAVALVVALGGGVAAVVTVLRLQDEAPPVVQRCAATVDGTTWFLSPEQADNAALIAATAVRRGLPARAVTIGLATALQESKLVNVDYGDRDSLGLFQQRPSQGWGTPEQVQDPVYATGIFYDHLVQVAGYEELPITEAAQAVQRSGYPDAYAQHEVRARAYASALTGWSPAALSCTLRDPDPGTGAVAAVTARLHRDLGELPLTAEPREGGGTTVVVDVAPLAASDPANADRFTWAVAQWAVAVAAPLGLTHVEAGGQAWDRTEASWTAATAADSPATGQVRLTLGP</sequence>
<dbReference type="RefSeq" id="WP_124342507.1">
    <property type="nucleotide sequence ID" value="NZ_BHYL01000108.1"/>
</dbReference>
<name>A0A401UZL4_9CELL</name>
<evidence type="ECO:0000313" key="2">
    <source>
        <dbReference type="Proteomes" id="UP000288246"/>
    </source>
</evidence>
<dbReference type="Proteomes" id="UP000288246">
    <property type="component" value="Unassembled WGS sequence"/>
</dbReference>